<dbReference type="InterPro" id="IPR052087">
    <property type="entry name" value="RRP12"/>
</dbReference>
<dbReference type="PANTHER" id="PTHR48287">
    <property type="entry name" value="ARM REPEAT SUPERFAMILY PROTEIN"/>
    <property type="match status" value="1"/>
</dbReference>
<keyword evidence="3" id="KW-0539">Nucleus</keyword>
<dbReference type="GO" id="GO:0005634">
    <property type="term" value="C:nucleus"/>
    <property type="evidence" value="ECO:0007669"/>
    <property type="project" value="UniProtKB-SubCell"/>
</dbReference>
<dbReference type="InterPro" id="IPR011989">
    <property type="entry name" value="ARM-like"/>
</dbReference>
<dbReference type="Pfam" id="PF25772">
    <property type="entry name" value="HEAT_RRP12_N"/>
    <property type="match status" value="1"/>
</dbReference>
<evidence type="ECO:0000313" key="7">
    <source>
        <dbReference type="EMBL" id="CAD7197653.1"/>
    </source>
</evidence>
<feature type="region of interest" description="Disordered" evidence="4">
    <location>
        <begin position="1051"/>
        <end position="1071"/>
    </location>
</feature>
<feature type="region of interest" description="Disordered" evidence="4">
    <location>
        <begin position="1140"/>
        <end position="1164"/>
    </location>
</feature>
<dbReference type="SUPFAM" id="SSF48371">
    <property type="entry name" value="ARM repeat"/>
    <property type="match status" value="1"/>
</dbReference>
<dbReference type="InterPro" id="IPR016024">
    <property type="entry name" value="ARM-type_fold"/>
</dbReference>
<dbReference type="Gene3D" id="1.25.10.10">
    <property type="entry name" value="Leucine-rich Repeat Variant"/>
    <property type="match status" value="2"/>
</dbReference>
<dbReference type="InterPro" id="IPR057860">
    <property type="entry name" value="HEAT_RRP12_N"/>
</dbReference>
<accession>A0A7R8VFQ5</accession>
<sequence>MILVFKPGLNRTLLNNLIIVLRDGRANTLDKILWPFPLCLKRERANILSSKVKRLPFALKGQGGLTQEAIKKHDAFQGIKEDDSHCMVDDEGTFGGTFKTFQTFASDWTSCSNISFNRLLKGFRSDSALHKEMLAVLAAITEVIKANGGKESITEYFAALMTTLDACETEESITAVMSLLGMGLKKVPENVLKLKFPETSKTFCDLLGKFSESENSVILRSLLGCLSVLLRAQELAIWNNSSTLQVFNSVLAFATHSKPKVRKAAQHAVGAILKGSAIMLVSFPPPHHPAAIHTAKFCMQQVESGGSLGGSTTTLHALAFLQDVLSTFPKAQLKATCECILKMMTLGNLLVTSCSLQALHSLFASNPPALSMTPTLNGQLIAALYDYQPPANDTQPTLAWLSVMQEAHINLRRIDLPLCCSTLPRLFSTLTQLWMSEKPEIRNGTTLTLKAVILDCLPLACSPELFPRNEQLLAKMFNTVENGLKYQFNVAWNHVLLVLAAMFETCGATCSKFMLPCLKSLADLRDSYKFSYTNELEHAVGKAVKSMGPEVVLQVIPLQITGEETSYEFKRSWLLPVLRENIDGSSLKFFMQYFLPLATACRKQSIALSEQNDQVGSHSYDLLQIQIWSLLPKFSTSPTDVKDNFKSIAKALGTAIAERKDLRVVVMSSLRKLIAWCQANKDEGGLSELARFSKNYVPILFNVYTTKPTGSDEEGQRLAAFETVKVYLNISSPELCAELFDKAFEKLSQDESDAFVKESVFDLLRALLPHQNQERLTQLFTRSIKSVADATNNKEQKKAYRLLEELCSNESKQCKGFVDKNLPKICHVLLQSLSKSAVPSKGPRLRCLTHVVMKLEKCNSSMLQQIIPEAILCCKDFNERCRTAAYNLLTEIGKAMQRWLDKPTDDIIRDYIDLIMAGLALSPTMASATILALAKIIYEFRDMIPEDMRLLLLDNITLLMTSASREIVASTLSFVKVYITSFPVSVVAPSISTIVKSLVGMTEDCKRHFRTKTRDILDRLVRKFGAENISVLVPASDIVMHKRLRNLRKIHSKKIRDKEQRKQENPDDDINEPFIIKSYSKTIDEILAESDDSDLEEDEMFGRPRPSKKKKTKQVNAWIQEDEDNIMDFTDVAASRRITESRGNKGESGVGGSAQGINWTPRKLGEATNPKEAMIKEQKKSKITGFKTAPDGRLIIVDTSDGEEERVKRVQRHLAPDSDDDIEEYQKSNAGSAMLPPMGRKRKLSVSTNAHSEPVMKYQAGGSGIHRPVKVAKKQKAKKKDLQGLTSGAVYRSKKASGDMKRKGLPDPYAYVPLSRKMLSKRVVVSSGEMRL</sequence>
<comment type="subcellular location">
    <subcellularLocation>
        <location evidence="1">Nucleus</location>
    </subcellularLocation>
</comment>
<gene>
    <name evidence="7" type="ORF">TDIB3V08_LOCUS3955</name>
</gene>
<proteinExistence type="inferred from homology"/>
<feature type="compositionally biased region" description="Basic residues" evidence="4">
    <location>
        <begin position="1267"/>
        <end position="1279"/>
    </location>
</feature>
<evidence type="ECO:0000259" key="5">
    <source>
        <dbReference type="Pfam" id="PF08161"/>
    </source>
</evidence>
<feature type="region of interest" description="Disordered" evidence="4">
    <location>
        <begin position="1258"/>
        <end position="1307"/>
    </location>
</feature>
<feature type="domain" description="RRP12 N-terminal HEAT" evidence="6">
    <location>
        <begin position="124"/>
        <end position="365"/>
    </location>
</feature>
<feature type="compositionally biased region" description="Basic and acidic residues" evidence="4">
    <location>
        <begin position="1056"/>
        <end position="1065"/>
    </location>
</feature>
<feature type="domain" description="RRP12 HEAT" evidence="5">
    <location>
        <begin position="436"/>
        <end position="707"/>
    </location>
</feature>
<dbReference type="EMBL" id="OA565762">
    <property type="protein sequence ID" value="CAD7197653.1"/>
    <property type="molecule type" value="Genomic_DNA"/>
</dbReference>
<dbReference type="PANTHER" id="PTHR48287:SF1">
    <property type="entry name" value="ARM REPEAT SUPERFAMILY PROTEIN"/>
    <property type="match status" value="1"/>
</dbReference>
<feature type="compositionally biased region" description="Basic and acidic residues" evidence="4">
    <location>
        <begin position="1296"/>
        <end position="1305"/>
    </location>
</feature>
<evidence type="ECO:0000256" key="1">
    <source>
        <dbReference type="ARBA" id="ARBA00004123"/>
    </source>
</evidence>
<dbReference type="Pfam" id="PF08161">
    <property type="entry name" value="RRP12_HEAT"/>
    <property type="match status" value="1"/>
</dbReference>
<reference evidence="7" key="1">
    <citation type="submission" date="2020-11" db="EMBL/GenBank/DDBJ databases">
        <authorList>
            <person name="Tran Van P."/>
        </authorList>
    </citation>
    <scope>NUCLEOTIDE SEQUENCE</scope>
</reference>
<evidence type="ECO:0000256" key="2">
    <source>
        <dbReference type="ARBA" id="ARBA00007690"/>
    </source>
</evidence>
<name>A0A7R8VFQ5_TIMDO</name>
<protein>
    <recommendedName>
        <fullName evidence="8">RRP12-like protein</fullName>
    </recommendedName>
</protein>
<dbReference type="InterPro" id="IPR012978">
    <property type="entry name" value="HEAT_RRP12"/>
</dbReference>
<evidence type="ECO:0000256" key="4">
    <source>
        <dbReference type="SAM" id="MobiDB-lite"/>
    </source>
</evidence>
<evidence type="ECO:0000256" key="3">
    <source>
        <dbReference type="ARBA" id="ARBA00023242"/>
    </source>
</evidence>
<evidence type="ECO:0000259" key="6">
    <source>
        <dbReference type="Pfam" id="PF25772"/>
    </source>
</evidence>
<evidence type="ECO:0008006" key="8">
    <source>
        <dbReference type="Google" id="ProtNLM"/>
    </source>
</evidence>
<organism evidence="7">
    <name type="scientific">Timema douglasi</name>
    <name type="common">Walking stick</name>
    <dbReference type="NCBI Taxonomy" id="61478"/>
    <lineage>
        <taxon>Eukaryota</taxon>
        <taxon>Metazoa</taxon>
        <taxon>Ecdysozoa</taxon>
        <taxon>Arthropoda</taxon>
        <taxon>Hexapoda</taxon>
        <taxon>Insecta</taxon>
        <taxon>Pterygota</taxon>
        <taxon>Neoptera</taxon>
        <taxon>Polyneoptera</taxon>
        <taxon>Phasmatodea</taxon>
        <taxon>Timematodea</taxon>
        <taxon>Timematoidea</taxon>
        <taxon>Timematidae</taxon>
        <taxon>Timema</taxon>
    </lineage>
</organism>
<comment type="similarity">
    <text evidence="2">Belongs to the RRP12 family.</text>
</comment>
<feature type="region of interest" description="Disordered" evidence="4">
    <location>
        <begin position="1092"/>
        <end position="1114"/>
    </location>
</feature>